<evidence type="ECO:0000256" key="1">
    <source>
        <dbReference type="SAM" id="MobiDB-lite"/>
    </source>
</evidence>
<protein>
    <submittedName>
        <fullName evidence="2">Uncharacterized protein</fullName>
    </submittedName>
</protein>
<dbReference type="AlphaFoldDB" id="G4TCK5"/>
<dbReference type="OrthoDB" id="3219802at2759"/>
<keyword evidence="3" id="KW-1185">Reference proteome</keyword>
<organism evidence="2 3">
    <name type="scientific">Serendipita indica (strain DSM 11827)</name>
    <name type="common">Root endophyte fungus</name>
    <name type="synonym">Piriformospora indica</name>
    <dbReference type="NCBI Taxonomy" id="1109443"/>
    <lineage>
        <taxon>Eukaryota</taxon>
        <taxon>Fungi</taxon>
        <taxon>Dikarya</taxon>
        <taxon>Basidiomycota</taxon>
        <taxon>Agaricomycotina</taxon>
        <taxon>Agaricomycetes</taxon>
        <taxon>Sebacinales</taxon>
        <taxon>Serendipitaceae</taxon>
        <taxon>Serendipita</taxon>
    </lineage>
</organism>
<evidence type="ECO:0000313" key="2">
    <source>
        <dbReference type="EMBL" id="CCA69045.1"/>
    </source>
</evidence>
<name>G4TCK5_SERID</name>
<feature type="region of interest" description="Disordered" evidence="1">
    <location>
        <begin position="1"/>
        <end position="29"/>
    </location>
</feature>
<reference evidence="2 3" key="1">
    <citation type="journal article" date="2011" name="PLoS Pathog.">
        <title>Endophytic Life Strategies Decoded by Genome and Transcriptome Analyses of the Mutualistic Root Symbiont Piriformospora indica.</title>
        <authorList>
            <person name="Zuccaro A."/>
            <person name="Lahrmann U."/>
            <person name="Guldener U."/>
            <person name="Langen G."/>
            <person name="Pfiffi S."/>
            <person name="Biedenkopf D."/>
            <person name="Wong P."/>
            <person name="Samans B."/>
            <person name="Grimm C."/>
            <person name="Basiewicz M."/>
            <person name="Murat C."/>
            <person name="Martin F."/>
            <person name="Kogel K.H."/>
        </authorList>
    </citation>
    <scope>NUCLEOTIDE SEQUENCE [LARGE SCALE GENOMIC DNA]</scope>
    <source>
        <strain evidence="2 3">DSM 11827</strain>
    </source>
</reference>
<comment type="caution">
    <text evidence="2">The sequence shown here is derived from an EMBL/GenBank/DDBJ whole genome shotgun (WGS) entry which is preliminary data.</text>
</comment>
<gene>
    <name evidence="2" type="ORF">PIIN_02904</name>
</gene>
<dbReference type="EMBL" id="CAFZ01000045">
    <property type="protein sequence ID" value="CCA69045.1"/>
    <property type="molecule type" value="Genomic_DNA"/>
</dbReference>
<feature type="region of interest" description="Disordered" evidence="1">
    <location>
        <begin position="70"/>
        <end position="109"/>
    </location>
</feature>
<dbReference type="InParanoid" id="G4TCK5"/>
<dbReference type="Proteomes" id="UP000007148">
    <property type="component" value="Unassembled WGS sequence"/>
</dbReference>
<feature type="compositionally biased region" description="Basic and acidic residues" evidence="1">
    <location>
        <begin position="8"/>
        <end position="17"/>
    </location>
</feature>
<feature type="region of interest" description="Disordered" evidence="1">
    <location>
        <begin position="141"/>
        <end position="168"/>
    </location>
</feature>
<accession>G4TCK5</accession>
<proteinExistence type="predicted"/>
<sequence length="285" mass="32105">MPLGGVTDPKRYHHDYSHTSPKNDPYLSELPTLGLQIPDQRGARHNYSHSSDSTSYRVLPQLIFSRNDDVSPVPDFSEPSLSTPSSAPHSYYSPSLSDSSPLYEPTTMLDLSSPGLMQFDQGPFNPSAYESLPSLSATQIPPYNSGMRHPSALRTPPTRSRARNTPRHHQHQYLDKILRHKFPKTHLTALDVAIQYRDEHEPSHPIPNEILDQLLEGPIQDKYYCFCCPGARKARTITPARDHVRKSLGNFPFRCTNPWCQHSALRQADLNKHMKTCSSNVGLLG</sequence>
<feature type="compositionally biased region" description="Low complexity" evidence="1">
    <location>
        <begin position="82"/>
        <end position="103"/>
    </location>
</feature>
<dbReference type="HOGENOM" id="CLU_977006_0_0_1"/>
<evidence type="ECO:0000313" key="3">
    <source>
        <dbReference type="Proteomes" id="UP000007148"/>
    </source>
</evidence>